<evidence type="ECO:0000313" key="1">
    <source>
        <dbReference type="EMBL" id="CDW31833.1"/>
    </source>
</evidence>
<name>A0A0K2U0R6_LEPSM</name>
<dbReference type="AlphaFoldDB" id="A0A0K2U0R6"/>
<proteinExistence type="predicted"/>
<organism evidence="1">
    <name type="scientific">Lepeophtheirus salmonis</name>
    <name type="common">Salmon louse</name>
    <name type="synonym">Caligus salmonis</name>
    <dbReference type="NCBI Taxonomy" id="72036"/>
    <lineage>
        <taxon>Eukaryota</taxon>
        <taxon>Metazoa</taxon>
        <taxon>Ecdysozoa</taxon>
        <taxon>Arthropoda</taxon>
        <taxon>Crustacea</taxon>
        <taxon>Multicrustacea</taxon>
        <taxon>Hexanauplia</taxon>
        <taxon>Copepoda</taxon>
        <taxon>Siphonostomatoida</taxon>
        <taxon>Caligidae</taxon>
        <taxon>Lepeophtheirus</taxon>
    </lineage>
</organism>
<dbReference type="EMBL" id="HACA01014472">
    <property type="protein sequence ID" value="CDW31833.1"/>
    <property type="molecule type" value="Transcribed_RNA"/>
</dbReference>
<reference evidence="1" key="1">
    <citation type="submission" date="2014-05" db="EMBL/GenBank/DDBJ databases">
        <authorList>
            <person name="Chronopoulou M."/>
        </authorList>
    </citation>
    <scope>NUCLEOTIDE SEQUENCE</scope>
    <source>
        <tissue evidence="1">Whole organism</tissue>
    </source>
</reference>
<accession>A0A0K2U0R6</accession>
<protein>
    <submittedName>
        <fullName evidence="1">Uncharacterized protein</fullName>
    </submittedName>
</protein>
<sequence length="31" mass="3202">MILGTNRAAVTLYTVCIVSQVPAGVPKTKVA</sequence>